<sequence>KKMSKEEKEKLATIYDDYLSHWNYRVVPNNP</sequence>
<dbReference type="EMBL" id="UOFG01000072">
    <property type="protein sequence ID" value="VAW59238.1"/>
    <property type="molecule type" value="Genomic_DNA"/>
</dbReference>
<dbReference type="AlphaFoldDB" id="A0A3B0WT05"/>
<evidence type="ECO:0000313" key="1">
    <source>
        <dbReference type="EMBL" id="VAW59238.1"/>
    </source>
</evidence>
<name>A0A3B0WT05_9ZZZZ</name>
<accession>A0A3B0WT05</accession>
<protein>
    <submittedName>
        <fullName evidence="1">Uncharacterized protein</fullName>
    </submittedName>
</protein>
<proteinExistence type="predicted"/>
<gene>
    <name evidence="1" type="ORF">MNBD_GAMMA11-2609</name>
</gene>
<reference evidence="1" key="1">
    <citation type="submission" date="2018-06" db="EMBL/GenBank/DDBJ databases">
        <authorList>
            <person name="Zhirakovskaya E."/>
        </authorList>
    </citation>
    <scope>NUCLEOTIDE SEQUENCE</scope>
</reference>
<feature type="non-terminal residue" evidence="1">
    <location>
        <position position="1"/>
    </location>
</feature>
<organism evidence="1">
    <name type="scientific">hydrothermal vent metagenome</name>
    <dbReference type="NCBI Taxonomy" id="652676"/>
    <lineage>
        <taxon>unclassified sequences</taxon>
        <taxon>metagenomes</taxon>
        <taxon>ecological metagenomes</taxon>
    </lineage>
</organism>